<name>Q4Q317_LEIMA</name>
<evidence type="ECO:0000313" key="2">
    <source>
        <dbReference type="EMBL" id="CAJ07896.1"/>
    </source>
</evidence>
<dbReference type="PANTHER" id="PTHR33297:SF4">
    <property type="entry name" value="AMASTIN"/>
    <property type="match status" value="1"/>
</dbReference>
<feature type="transmembrane region" description="Helical" evidence="1">
    <location>
        <begin position="7"/>
        <end position="27"/>
    </location>
</feature>
<dbReference type="AlphaFoldDB" id="Q4Q317"/>
<keyword evidence="1" id="KW-0812">Transmembrane</keyword>
<dbReference type="InParanoid" id="Q4Q317"/>
<keyword evidence="3" id="KW-1185">Reference proteome</keyword>
<accession>Q4Q317</accession>
<dbReference type="Proteomes" id="UP000000542">
    <property type="component" value="Chromosome 34"/>
</dbReference>
<dbReference type="RefSeq" id="XP_001686281.1">
    <property type="nucleotide sequence ID" value="XM_001686229.1"/>
</dbReference>
<dbReference type="EMBL" id="FR796430">
    <property type="protein sequence ID" value="CAJ07896.1"/>
    <property type="molecule type" value="Genomic_DNA"/>
</dbReference>
<evidence type="ECO:0000313" key="3">
    <source>
        <dbReference type="Proteomes" id="UP000000542"/>
    </source>
</evidence>
<dbReference type="KEGG" id="lma:LMJF_34_1840"/>
<reference evidence="2 3" key="1">
    <citation type="journal article" date="2005" name="Science">
        <title>The genome of the kinetoplastid parasite, Leishmania major.</title>
        <authorList>
            <person name="Ivens A.C."/>
            <person name="Peacock C.S."/>
            <person name="Worthey E.A."/>
            <person name="Murphy L."/>
            <person name="Aggarwal G."/>
            <person name="Berriman M."/>
            <person name="Sisk E."/>
            <person name="Rajandream M.A."/>
            <person name="Adlem E."/>
            <person name="Aert R."/>
            <person name="Anupama A."/>
            <person name="Apostolou Z."/>
            <person name="Attipoe P."/>
            <person name="Bason N."/>
            <person name="Bauser C."/>
            <person name="Beck A."/>
            <person name="Beverley S.M."/>
            <person name="Bianchettin G."/>
            <person name="Borzym K."/>
            <person name="Bothe G."/>
            <person name="Bruschi C.V."/>
            <person name="Collins M."/>
            <person name="Cadag E."/>
            <person name="Ciarloni L."/>
            <person name="Clayton C."/>
            <person name="Coulson R.M."/>
            <person name="Cronin A."/>
            <person name="Cruz A.K."/>
            <person name="Davies R.M."/>
            <person name="De Gaudenzi J."/>
            <person name="Dobson D.E."/>
            <person name="Duesterhoeft A."/>
            <person name="Fazelina G."/>
            <person name="Fosker N."/>
            <person name="Frasch A.C."/>
            <person name="Fraser A."/>
            <person name="Fuchs M."/>
            <person name="Gabel C."/>
            <person name="Goble A."/>
            <person name="Goffeau A."/>
            <person name="Harris D."/>
            <person name="Hertz-Fowler C."/>
            <person name="Hilbert H."/>
            <person name="Horn D."/>
            <person name="Huang Y."/>
            <person name="Klages S."/>
            <person name="Knights A."/>
            <person name="Kube M."/>
            <person name="Larke N."/>
            <person name="Litvin L."/>
            <person name="Lord A."/>
            <person name="Louie T."/>
            <person name="Marra M."/>
            <person name="Masuy D."/>
            <person name="Matthews K."/>
            <person name="Michaeli S."/>
            <person name="Mottram J.C."/>
            <person name="Muller-Auer S."/>
            <person name="Munden H."/>
            <person name="Nelson S."/>
            <person name="Norbertczak H."/>
            <person name="Oliver K."/>
            <person name="O'neil S."/>
            <person name="Pentony M."/>
            <person name="Pohl T.M."/>
            <person name="Price C."/>
            <person name="Purnelle B."/>
            <person name="Quail M.A."/>
            <person name="Rabbinowitsch E."/>
            <person name="Reinhardt R."/>
            <person name="Rieger M."/>
            <person name="Rinta J."/>
            <person name="Robben J."/>
            <person name="Robertson L."/>
            <person name="Ruiz J.C."/>
            <person name="Rutter S."/>
            <person name="Saunders D."/>
            <person name="Schafer M."/>
            <person name="Schein J."/>
            <person name="Schwartz D.C."/>
            <person name="Seeger K."/>
            <person name="Seyler A."/>
            <person name="Sharp S."/>
            <person name="Shin H."/>
            <person name="Sivam D."/>
            <person name="Squares R."/>
            <person name="Squares S."/>
            <person name="Tosato V."/>
            <person name="Vogt C."/>
            <person name="Volckaert G."/>
            <person name="Wambutt R."/>
            <person name="Warren T."/>
            <person name="Wedler H."/>
            <person name="Woodward J."/>
            <person name="Zhou S."/>
            <person name="Zimmermann W."/>
            <person name="Smith D.F."/>
            <person name="Blackwell J.M."/>
            <person name="Stuart K.D."/>
            <person name="Barrell B."/>
            <person name="Myler P.J."/>
        </authorList>
    </citation>
    <scope>NUCLEOTIDE SEQUENCE [LARGE SCALE GENOMIC DNA]</scope>
    <source>
        <strain evidence="3">MHOM/IL/81/Friedlin</strain>
    </source>
</reference>
<dbReference type="InterPro" id="IPR009944">
    <property type="entry name" value="Amastin"/>
</dbReference>
<protein>
    <submittedName>
        <fullName evidence="2">Putative amastin-like surface protein</fullName>
    </submittedName>
</protein>
<reference evidence="2 3" key="2">
    <citation type="journal article" date="2011" name="Genome Res.">
        <title>Chromosome and gene copy number variation allow major structural change between species and strains of Leishmania.</title>
        <authorList>
            <person name="Rogers M.B."/>
            <person name="Hilley J.D."/>
            <person name="Dickens N.J."/>
            <person name="Wilkes J."/>
            <person name="Bates P.A."/>
            <person name="Depledge D.P."/>
            <person name="Harris D."/>
            <person name="Her Y."/>
            <person name="Herzyk P."/>
            <person name="Imamura H."/>
            <person name="Otto T.D."/>
            <person name="Sanders M."/>
            <person name="Seeger K."/>
            <person name="Dujardin J.C."/>
            <person name="Berriman M."/>
            <person name="Smith D.F."/>
            <person name="Hertz-Fowler C."/>
            <person name="Mottram J.C."/>
        </authorList>
    </citation>
    <scope>NUCLEOTIDE SEQUENCE [LARGE SCALE GENOMIC DNA]</scope>
    <source>
        <strain evidence="3">MHOM/IL/81/Friedlin</strain>
    </source>
</reference>
<dbReference type="OMA" id="LLMTAWC"/>
<feature type="transmembrane region" description="Helical" evidence="1">
    <location>
        <begin position="82"/>
        <end position="103"/>
    </location>
</feature>
<organism evidence="2 3">
    <name type="scientific">Leishmania major</name>
    <dbReference type="NCBI Taxonomy" id="5664"/>
    <lineage>
        <taxon>Eukaryota</taxon>
        <taxon>Discoba</taxon>
        <taxon>Euglenozoa</taxon>
        <taxon>Kinetoplastea</taxon>
        <taxon>Metakinetoplastina</taxon>
        <taxon>Trypanosomatida</taxon>
        <taxon>Trypanosomatidae</taxon>
        <taxon>Leishmaniinae</taxon>
        <taxon>Leishmania</taxon>
    </lineage>
</organism>
<dbReference type="VEuPathDB" id="TriTrypDB:LmjF.34.1840"/>
<dbReference type="Pfam" id="PF07344">
    <property type="entry name" value="Amastin"/>
    <property type="match status" value="1"/>
</dbReference>
<evidence type="ECO:0000256" key="1">
    <source>
        <dbReference type="SAM" id="Phobius"/>
    </source>
</evidence>
<gene>
    <name evidence="2" type="ORF">LMJF_34_1840</name>
</gene>
<dbReference type="VEuPathDB" id="TriTrypDB:LMJLV39_340011100"/>
<sequence length="202" mass="22800">MKRSIPLVVYVVVQFVAFLLVLVGTPLDIFRGVNPQVLGNLMVCITLFGVKVDCYNTTYAESAEVLWADCLNRLNRFHVAQAFAIISILVYFAAFFFGLLLIFCCPCLRWLCLALNIIGVVTLFIVWVAMVVTYYKDDNAACPKARNEFTFGIGFDLLMTAWCVDIIAAILMLTYAVNPSWMNKNETSQQEKQGNYIYAQRG</sequence>
<dbReference type="PANTHER" id="PTHR33297">
    <property type="entry name" value="AMASTIN-LIKE SURFACE PROTEIN-LIKE PROTEIN-RELATED"/>
    <property type="match status" value="1"/>
</dbReference>
<dbReference type="VEuPathDB" id="TriTrypDB:LMJSD75_340010700"/>
<feature type="transmembrane region" description="Helical" evidence="1">
    <location>
        <begin position="110"/>
        <end position="135"/>
    </location>
</feature>
<dbReference type="GeneID" id="5654950"/>
<feature type="transmembrane region" description="Helical" evidence="1">
    <location>
        <begin position="155"/>
        <end position="177"/>
    </location>
</feature>
<keyword evidence="1" id="KW-0472">Membrane</keyword>
<dbReference type="HOGENOM" id="CLU_092986_0_0_1"/>
<keyword evidence="1" id="KW-1133">Transmembrane helix</keyword>
<proteinExistence type="predicted"/>
<dbReference type="VEuPathDB" id="TriTrypDB:LMJFC_340026500"/>